<keyword evidence="2" id="KW-1185">Reference proteome</keyword>
<evidence type="ECO:0000313" key="1">
    <source>
        <dbReference type="EMBL" id="AEL98203.1"/>
    </source>
</evidence>
<dbReference type="OrthoDB" id="16493at10239"/>
<organism evidence="1 2">
    <name type="scientific">Mycobacterium phage BigNuz</name>
    <dbReference type="NCBI Taxonomy" id="1074309"/>
    <lineage>
        <taxon>Viruses</taxon>
        <taxon>Duplodnaviria</taxon>
        <taxon>Heunggongvirae</taxon>
        <taxon>Uroviricota</taxon>
        <taxon>Caudoviricetes</taxon>
        <taxon>Pclasvirinae</taxon>
        <taxon>Bignuzvirus</taxon>
        <taxon>Bignuzvirus bignuz</taxon>
    </lineage>
</organism>
<gene>
    <name evidence="1" type="primary">40</name>
    <name evidence="1" type="ORF">PBI_BIGNUZ_40</name>
</gene>
<dbReference type="RefSeq" id="YP_009012289.1">
    <property type="nucleotide sequence ID" value="NC_023692.1"/>
</dbReference>
<name>G1JX55_9CAUD</name>
<protein>
    <submittedName>
        <fullName evidence="1">Uncharacterized protein</fullName>
    </submittedName>
</protein>
<proteinExistence type="predicted"/>
<dbReference type="Proteomes" id="UP000000697">
    <property type="component" value="Segment"/>
</dbReference>
<dbReference type="KEGG" id="vg:18559668"/>
<accession>G1JX55</accession>
<dbReference type="GeneID" id="18559668"/>
<dbReference type="EMBL" id="JN412591">
    <property type="protein sequence ID" value="AEL98203.1"/>
    <property type="molecule type" value="Genomic_DNA"/>
</dbReference>
<evidence type="ECO:0000313" key="2">
    <source>
        <dbReference type="Proteomes" id="UP000000697"/>
    </source>
</evidence>
<reference evidence="1 2" key="1">
    <citation type="journal article" date="2012" name="J. Virol.">
        <title>Complete Genome Sequences of 138 Mycobacteriophages.</title>
        <authorList>
            <consortium name="the Science Education Alliance Phage Hunters Advancing Genomics and Evolutionary Science Program"/>
            <consortium name="the KwaZulu-Natal Research Institute for Tuberculosis and HIV Mycobacterial Genetics Course Students"/>
            <consortium name="the Phage Hunters Integrating Research and Education Program"/>
            <person name="Hatfull G.F."/>
        </authorList>
    </citation>
    <scope>NUCLEOTIDE SEQUENCE [LARGE SCALE GENOMIC DNA]</scope>
</reference>
<sequence>MTIAHRLNVAMNEALHCALAEVGNILLAPLEAIKETAMRNALNRDYGFTYDDAVTAAADALAEAEAETEVSEPDSYRLPVTTREYVPAPEVRLEDLAAHILTVPRDDYDYLSHTLALNIAGSLLDDFHITKK</sequence>